<keyword evidence="1" id="KW-1133">Transmembrane helix</keyword>
<keyword evidence="1" id="KW-0812">Transmembrane</keyword>
<dbReference type="EMBL" id="JPRH01000008">
    <property type="protein sequence ID" value="KFF11030.1"/>
    <property type="molecule type" value="Genomic_DNA"/>
</dbReference>
<sequence length="166" mass="18304">MDILKLSIDWAKAEVFSAKITLLIGMLFLVAAIGFWQLGKTVVAKAFIWPVLVAGILITVVSAGLYFTNKPRITQFKEDYTANAKAFIQTETDRTAKSQNDFTIVFKVLPLIIIAAALLIMFVDIPIWRAIGSTAIALMTVLMLIDSNTAARNAAYHRQLLKTATL</sequence>
<accession>A0A086A2W6</accession>
<protein>
    <submittedName>
        <fullName evidence="2">Uncharacterized protein</fullName>
    </submittedName>
</protein>
<dbReference type="RefSeq" id="WP_034713864.1">
    <property type="nucleotide sequence ID" value="NZ_JPRH01000008.1"/>
</dbReference>
<comment type="caution">
    <text evidence="2">The sequence shown here is derived from an EMBL/GenBank/DDBJ whole genome shotgun (WGS) entry which is preliminary data.</text>
</comment>
<feature type="transmembrane region" description="Helical" evidence="1">
    <location>
        <begin position="20"/>
        <end position="38"/>
    </location>
</feature>
<feature type="transmembrane region" description="Helical" evidence="1">
    <location>
        <begin position="127"/>
        <end position="145"/>
    </location>
</feature>
<dbReference type="OrthoDB" id="7868084at2"/>
<organism evidence="2 3">
    <name type="scientific">Chryseobacterium soli</name>
    <dbReference type="NCBI Taxonomy" id="445961"/>
    <lineage>
        <taxon>Bacteria</taxon>
        <taxon>Pseudomonadati</taxon>
        <taxon>Bacteroidota</taxon>
        <taxon>Flavobacteriia</taxon>
        <taxon>Flavobacteriales</taxon>
        <taxon>Weeksellaceae</taxon>
        <taxon>Chryseobacterium group</taxon>
        <taxon>Chryseobacterium</taxon>
    </lineage>
</organism>
<evidence type="ECO:0000313" key="2">
    <source>
        <dbReference type="EMBL" id="KFF11030.1"/>
    </source>
</evidence>
<evidence type="ECO:0000313" key="3">
    <source>
        <dbReference type="Proteomes" id="UP000028705"/>
    </source>
</evidence>
<keyword evidence="3" id="KW-1185">Reference proteome</keyword>
<dbReference type="STRING" id="445961.IW15_17860"/>
<evidence type="ECO:0000256" key="1">
    <source>
        <dbReference type="SAM" id="Phobius"/>
    </source>
</evidence>
<name>A0A086A2W6_9FLAO</name>
<reference evidence="2 3" key="1">
    <citation type="submission" date="2014-07" db="EMBL/GenBank/DDBJ databases">
        <title>Genome of Chryseobacterium soli DSM 19298.</title>
        <authorList>
            <person name="Stropko S.J."/>
            <person name="Pipes S.E."/>
            <person name="Newman J."/>
        </authorList>
    </citation>
    <scope>NUCLEOTIDE SEQUENCE [LARGE SCALE GENOMIC DNA]</scope>
    <source>
        <strain evidence="2 3">DSM 19298</strain>
    </source>
</reference>
<dbReference type="AlphaFoldDB" id="A0A086A2W6"/>
<gene>
    <name evidence="2" type="ORF">IW15_17860</name>
</gene>
<feature type="transmembrane region" description="Helical" evidence="1">
    <location>
        <begin position="104"/>
        <end position="121"/>
    </location>
</feature>
<proteinExistence type="predicted"/>
<dbReference type="eggNOG" id="ENOG502ZC48">
    <property type="taxonomic scope" value="Bacteria"/>
</dbReference>
<dbReference type="Proteomes" id="UP000028705">
    <property type="component" value="Unassembled WGS sequence"/>
</dbReference>
<feature type="transmembrane region" description="Helical" evidence="1">
    <location>
        <begin position="44"/>
        <end position="67"/>
    </location>
</feature>
<keyword evidence="1" id="KW-0472">Membrane</keyword>